<comment type="pathway">
    <text evidence="2">Capsule biogenesis; capsule polysaccharide biosynthesis.</text>
</comment>
<comment type="similarity">
    <text evidence="3">Belongs to the CpsC/CapA family.</text>
</comment>
<dbReference type="PATRIC" id="fig|1423718.3.peg.162"/>
<evidence type="ECO:0000259" key="14">
    <source>
        <dbReference type="Pfam" id="PF13807"/>
    </source>
</evidence>
<comment type="subcellular location">
    <subcellularLocation>
        <location evidence="1">Cell membrane</location>
        <topology evidence="1">Multi-pass membrane protein</topology>
    </subcellularLocation>
</comment>
<dbReference type="GO" id="GO:0000271">
    <property type="term" value="P:polysaccharide biosynthetic process"/>
    <property type="evidence" value="ECO:0007669"/>
    <property type="project" value="UniProtKB-KW"/>
</dbReference>
<keyword evidence="9 12" id="KW-0472">Membrane</keyword>
<dbReference type="Pfam" id="PF13807">
    <property type="entry name" value="GNVR"/>
    <property type="match status" value="1"/>
</dbReference>
<dbReference type="PANTHER" id="PTHR32309">
    <property type="entry name" value="TYROSINE-PROTEIN KINASE"/>
    <property type="match status" value="1"/>
</dbReference>
<evidence type="ECO:0000256" key="12">
    <source>
        <dbReference type="SAM" id="Phobius"/>
    </source>
</evidence>
<evidence type="ECO:0000256" key="2">
    <source>
        <dbReference type="ARBA" id="ARBA00005132"/>
    </source>
</evidence>
<keyword evidence="8 12" id="KW-1133">Transmembrane helix</keyword>
<dbReference type="AlphaFoldDB" id="A0A0R2A9Y5"/>
<proteinExistence type="inferred from homology"/>
<dbReference type="GO" id="GO:0004713">
    <property type="term" value="F:protein tyrosine kinase activity"/>
    <property type="evidence" value="ECO:0007669"/>
    <property type="project" value="TreeGrafter"/>
</dbReference>
<feature type="transmembrane region" description="Helical" evidence="12">
    <location>
        <begin position="23"/>
        <end position="45"/>
    </location>
</feature>
<evidence type="ECO:0000256" key="4">
    <source>
        <dbReference type="ARBA" id="ARBA00020739"/>
    </source>
</evidence>
<dbReference type="InterPro" id="IPR050445">
    <property type="entry name" value="Bact_polysacc_biosynth/exp"/>
</dbReference>
<evidence type="ECO:0000259" key="13">
    <source>
        <dbReference type="Pfam" id="PF02706"/>
    </source>
</evidence>
<evidence type="ECO:0000256" key="1">
    <source>
        <dbReference type="ARBA" id="ARBA00004651"/>
    </source>
</evidence>
<evidence type="ECO:0000256" key="8">
    <source>
        <dbReference type="ARBA" id="ARBA00022989"/>
    </source>
</evidence>
<evidence type="ECO:0000313" key="15">
    <source>
        <dbReference type="EMBL" id="KRM63943.1"/>
    </source>
</evidence>
<feature type="transmembrane region" description="Helical" evidence="12">
    <location>
        <begin position="181"/>
        <end position="200"/>
    </location>
</feature>
<dbReference type="GO" id="GO:0005886">
    <property type="term" value="C:plasma membrane"/>
    <property type="evidence" value="ECO:0007669"/>
    <property type="project" value="UniProtKB-SubCell"/>
</dbReference>
<evidence type="ECO:0000256" key="11">
    <source>
        <dbReference type="ARBA" id="ARBA00045736"/>
    </source>
</evidence>
<keyword evidence="6 12" id="KW-0812">Transmembrane</keyword>
<dbReference type="EMBL" id="AYYP01000047">
    <property type="protein sequence ID" value="KRM63943.1"/>
    <property type="molecule type" value="Genomic_DNA"/>
</dbReference>
<feature type="domain" description="Polysaccharide chain length determinant N-terminal" evidence="13">
    <location>
        <begin position="10"/>
        <end position="97"/>
    </location>
</feature>
<dbReference type="Proteomes" id="UP000051008">
    <property type="component" value="Unassembled WGS sequence"/>
</dbReference>
<evidence type="ECO:0000256" key="7">
    <source>
        <dbReference type="ARBA" id="ARBA00022903"/>
    </source>
</evidence>
<protein>
    <recommendedName>
        <fullName evidence="4">Capsular polysaccharide biosynthesis protein CpsC</fullName>
    </recommendedName>
</protein>
<dbReference type="InterPro" id="IPR003856">
    <property type="entry name" value="LPS_length_determ_N"/>
</dbReference>
<evidence type="ECO:0000256" key="3">
    <source>
        <dbReference type="ARBA" id="ARBA00006683"/>
    </source>
</evidence>
<organism evidence="15 16">
    <name type="scientific">Ligilactobacillus agilis DSM 20509</name>
    <dbReference type="NCBI Taxonomy" id="1423718"/>
    <lineage>
        <taxon>Bacteria</taxon>
        <taxon>Bacillati</taxon>
        <taxon>Bacillota</taxon>
        <taxon>Bacilli</taxon>
        <taxon>Lactobacillales</taxon>
        <taxon>Lactobacillaceae</taxon>
        <taxon>Ligilactobacillus</taxon>
    </lineage>
</organism>
<comment type="caution">
    <text evidence="15">The sequence shown here is derived from an EMBL/GenBank/DDBJ whole genome shotgun (WGS) entry which is preliminary data.</text>
</comment>
<dbReference type="OrthoDB" id="2360475at2"/>
<accession>A0A0R2A9Y5</accession>
<dbReference type="RefSeq" id="WP_056976898.1">
    <property type="nucleotide sequence ID" value="NZ_AYYP01000047.1"/>
</dbReference>
<name>A0A0R2A9Y5_9LACO</name>
<evidence type="ECO:0000256" key="5">
    <source>
        <dbReference type="ARBA" id="ARBA00022475"/>
    </source>
</evidence>
<evidence type="ECO:0000256" key="6">
    <source>
        <dbReference type="ARBA" id="ARBA00022692"/>
    </source>
</evidence>
<sequence>MVKENEETVIDLGRLLLTLKKNLFSIIAWAVVGLIISLVVLFIFIEPKYSATTDILVNQKNDNVQTQYAAQQADLGAVTTYEDILKRSVILSPVLKEVRARDNYKGSLGDLQKSVSVSNETNSKIISVTVTDKDAYTAADVANTVAKTFKEKIVKMMKIDNVTIVSSAKPNATPVFPKKTLGALVGIVLGALIGVAIAIVRELTDKTVKDMNFLTDEVGLTSLGTVFHIEDDDSFAAVEVLNENREATRTKRV</sequence>
<dbReference type="InterPro" id="IPR032807">
    <property type="entry name" value="GNVR"/>
</dbReference>
<keyword evidence="7" id="KW-0972">Capsule biogenesis/degradation</keyword>
<evidence type="ECO:0000256" key="10">
    <source>
        <dbReference type="ARBA" id="ARBA00023169"/>
    </source>
</evidence>
<dbReference type="Pfam" id="PF02706">
    <property type="entry name" value="Wzz"/>
    <property type="match status" value="1"/>
</dbReference>
<keyword evidence="16" id="KW-1185">Reference proteome</keyword>
<gene>
    <name evidence="15" type="ORF">FC14_GL000159</name>
</gene>
<dbReference type="PANTHER" id="PTHR32309:SF13">
    <property type="entry name" value="FERRIC ENTEROBACTIN TRANSPORT PROTEIN FEPE"/>
    <property type="match status" value="1"/>
</dbReference>
<evidence type="ECO:0000313" key="16">
    <source>
        <dbReference type="Proteomes" id="UP000051008"/>
    </source>
</evidence>
<comment type="function">
    <text evidence="11">Required for CpsD phosphorylation. Involved in the regulation of capsular polysaccharide biosynthesis. May be part of a complex that directs the coordinated polymerization and export to the cell surface of the capsular polysaccharide.</text>
</comment>
<reference evidence="15 16" key="1">
    <citation type="journal article" date="2015" name="Genome Announc.">
        <title>Expanding the biotechnology potential of lactobacilli through comparative genomics of 213 strains and associated genera.</title>
        <authorList>
            <person name="Sun Z."/>
            <person name="Harris H.M."/>
            <person name="McCann A."/>
            <person name="Guo C."/>
            <person name="Argimon S."/>
            <person name="Zhang W."/>
            <person name="Yang X."/>
            <person name="Jeffery I.B."/>
            <person name="Cooney J.C."/>
            <person name="Kagawa T.F."/>
            <person name="Liu W."/>
            <person name="Song Y."/>
            <person name="Salvetti E."/>
            <person name="Wrobel A."/>
            <person name="Rasinkangas P."/>
            <person name="Parkhill J."/>
            <person name="Rea M.C."/>
            <person name="O'Sullivan O."/>
            <person name="Ritari J."/>
            <person name="Douillard F.P."/>
            <person name="Paul Ross R."/>
            <person name="Yang R."/>
            <person name="Briner A.E."/>
            <person name="Felis G.E."/>
            <person name="de Vos W.M."/>
            <person name="Barrangou R."/>
            <person name="Klaenhammer T.R."/>
            <person name="Caufield P.W."/>
            <person name="Cui Y."/>
            <person name="Zhang H."/>
            <person name="O'Toole P.W."/>
        </authorList>
    </citation>
    <scope>NUCLEOTIDE SEQUENCE [LARGE SCALE GENOMIC DNA]</scope>
    <source>
        <strain evidence="15 16">DSM 20509</strain>
    </source>
</reference>
<feature type="domain" description="Tyrosine-protein kinase G-rich" evidence="14">
    <location>
        <begin position="146"/>
        <end position="202"/>
    </location>
</feature>
<keyword evidence="10" id="KW-0270">Exopolysaccharide synthesis</keyword>
<evidence type="ECO:0000256" key="9">
    <source>
        <dbReference type="ARBA" id="ARBA00023136"/>
    </source>
</evidence>
<keyword evidence="5" id="KW-1003">Cell membrane</keyword>